<dbReference type="Proteomes" id="UP000181728">
    <property type="component" value="Unassembled WGS sequence"/>
</dbReference>
<evidence type="ECO:0000313" key="3">
    <source>
        <dbReference type="EMBL" id="OIM20733.1"/>
    </source>
</evidence>
<sequence>MYRIGIDVGGTNTDAVLMDEKNNVLSSVKSHTTLDIESGISNALKELIKNTTVDPKDISQAMLGTTQCTNAIVERKKLAKVGVIRLGYPASASVKPYAEWPEDVVKTISGNYALVHGGYEFDGSLLTAIDDEEIIDVLKNWQNKVESIAIVGIFSALHNDQELHVQELVRKVLGDKIPVSLSSSIGSIGIITRENATILNASLFKVIHQVTTGFSKSLIESGVTNAKLFLCQNDGTLMSIEFSEKYPILTIGSGPTNSIRGASYLAHKSNALVLDVGGTTSDIGVLSNGFPRQSSIAVSVGGINTNFRMPDILSIGIGGGSIVRELPNGDVTVGPDSVGYEIEDKAVVFGGNVITTTDIAVKEGLAQVGDRKLTNQIDNNLSKKALLKIQSSIEDALDKMKTSSKDIDLILVGGGSIIIPEGIKGVRQVFKYDHGNVANAIGATIAQISGEYEKIYQYDSIPRDDALNDAEKNANSQAIVAGANKNSLKMVDIEEIPLAYAPGRTTRLKIKVVGDAS</sequence>
<organism evidence="3 4">
    <name type="scientific">Oenococcus oeni</name>
    <name type="common">Leuconostoc oenos</name>
    <dbReference type="NCBI Taxonomy" id="1247"/>
    <lineage>
        <taxon>Bacteria</taxon>
        <taxon>Bacillati</taxon>
        <taxon>Bacillota</taxon>
        <taxon>Bacilli</taxon>
        <taxon>Lactobacillales</taxon>
        <taxon>Lactobacillaceae</taxon>
        <taxon>Oenococcus</taxon>
    </lineage>
</organism>
<dbReference type="SUPFAM" id="SSF53067">
    <property type="entry name" value="Actin-like ATPase domain"/>
    <property type="match status" value="1"/>
</dbReference>
<name>A0A6N4A7M5_OENOE</name>
<dbReference type="InterPro" id="IPR008040">
    <property type="entry name" value="Hydant_A_N"/>
</dbReference>
<dbReference type="InterPro" id="IPR002821">
    <property type="entry name" value="Hydantoinase_A"/>
</dbReference>
<comment type="caution">
    <text evidence="3">The sequence shown here is derived from an EMBL/GenBank/DDBJ whole genome shotgun (WGS) entry which is preliminary data.</text>
</comment>
<dbReference type="AlphaFoldDB" id="A0A6N4A7M5"/>
<protein>
    <submittedName>
        <fullName evidence="3">Hydantoinase subunit beta</fullName>
    </submittedName>
</protein>
<dbReference type="Pfam" id="PF01968">
    <property type="entry name" value="Hydantoinase_A"/>
    <property type="match status" value="1"/>
</dbReference>
<proteinExistence type="predicted"/>
<dbReference type="PANTHER" id="PTHR11365">
    <property type="entry name" value="5-OXOPROLINASE RELATED"/>
    <property type="match status" value="1"/>
</dbReference>
<accession>A0A6N4A7M5</accession>
<gene>
    <name evidence="3" type="ORF">ATX59_07385</name>
</gene>
<dbReference type="Pfam" id="PF05378">
    <property type="entry name" value="Hydant_A_N"/>
    <property type="match status" value="1"/>
</dbReference>
<dbReference type="Gene3D" id="3.30.420.40">
    <property type="match status" value="1"/>
</dbReference>
<evidence type="ECO:0000259" key="2">
    <source>
        <dbReference type="Pfam" id="PF05378"/>
    </source>
</evidence>
<dbReference type="InterPro" id="IPR043129">
    <property type="entry name" value="ATPase_NBD"/>
</dbReference>
<feature type="domain" description="Hydantoinase/oxoprolinase N-terminal" evidence="2">
    <location>
        <begin position="3"/>
        <end position="172"/>
    </location>
</feature>
<evidence type="ECO:0000313" key="4">
    <source>
        <dbReference type="Proteomes" id="UP000181728"/>
    </source>
</evidence>
<reference evidence="3 4" key="1">
    <citation type="journal article" date="2016" name="BMC Genomics">
        <title>Consensus pan-genome assembly of the specialised wine bacterium Oenococcus oeni.</title>
        <authorList>
            <person name="Sternes P.R."/>
            <person name="Borneman A.R."/>
        </authorList>
    </citation>
    <scope>NUCLEOTIDE SEQUENCE [LARGE SCALE GENOMIC DNA]</scope>
    <source>
        <strain evidence="3 4">AWRIB661</strain>
    </source>
</reference>
<evidence type="ECO:0000259" key="1">
    <source>
        <dbReference type="Pfam" id="PF01968"/>
    </source>
</evidence>
<feature type="domain" description="Hydantoinase A/oxoprolinase" evidence="1">
    <location>
        <begin position="193"/>
        <end position="361"/>
    </location>
</feature>
<dbReference type="InterPro" id="IPR045079">
    <property type="entry name" value="Oxoprolinase-like"/>
</dbReference>
<dbReference type="PANTHER" id="PTHR11365:SF10">
    <property type="entry name" value="HYDANTOINASE_OXOPROLINASE"/>
    <property type="match status" value="1"/>
</dbReference>
<dbReference type="RefSeq" id="WP_071449059.1">
    <property type="nucleotide sequence ID" value="NZ_MLOK01000050.1"/>
</dbReference>
<dbReference type="GO" id="GO:0016787">
    <property type="term" value="F:hydrolase activity"/>
    <property type="evidence" value="ECO:0007669"/>
    <property type="project" value="InterPro"/>
</dbReference>
<dbReference type="EMBL" id="MLOK01000050">
    <property type="protein sequence ID" value="OIM20733.1"/>
    <property type="molecule type" value="Genomic_DNA"/>
</dbReference>